<protein>
    <recommendedName>
        <fullName evidence="1">O-methyltransferase C-terminal domain-containing protein</fullName>
    </recommendedName>
</protein>
<sequence length="332" mass="37322">MGSIPEPPKEVDISVALSACDLPSVNQHVKNIAGLTEVVASGNDTARLKMLANARSLVHALETPRETMIKHCWAQHLNEYPTLLADSDMIQLYLSGACMEALAKFHEFAKKTNYREPNDVLNSPLQYGYNTKLDCFSHFAANAPYDMQFAQHMGAYRQGRPSWMDKGFYPVKERLLDGYDHSKDGVLLVDVGGSFGHDIDEFRKKYPKAPGRLVVQDLPSVIEQIDNLDAKVERMGHDFFTEQPIKSARAYYMHSVLHINENCIPATGADWQDTGQDIMMLTLVSSKERTHLEWNALLEKVELTVTKTYDVGNGVESLIECELMQAKSTPNR</sequence>
<dbReference type="EMBL" id="CAMGZC010000605">
    <property type="protein sequence ID" value="CAI0648803.1"/>
    <property type="molecule type" value="Genomic_DNA"/>
</dbReference>
<dbReference type="InterPro" id="IPR001077">
    <property type="entry name" value="COMT_C"/>
</dbReference>
<proteinExistence type="predicted"/>
<comment type="caution">
    <text evidence="2">The sequence shown here is derived from an EMBL/GenBank/DDBJ whole genome shotgun (WGS) entry which is preliminary data.</text>
</comment>
<feature type="domain" description="O-methyltransferase C-terminal" evidence="1">
    <location>
        <begin position="174"/>
        <end position="258"/>
    </location>
</feature>
<evidence type="ECO:0000313" key="3">
    <source>
        <dbReference type="Proteomes" id="UP001152533"/>
    </source>
</evidence>
<name>A0A9W4RUL8_9PEZI</name>
<dbReference type="Proteomes" id="UP001152533">
    <property type="component" value="Unassembled WGS sequence"/>
</dbReference>
<gene>
    <name evidence="2" type="ORF">CGXH109_LOCUS79436</name>
</gene>
<evidence type="ECO:0000313" key="2">
    <source>
        <dbReference type="EMBL" id="CAI0648803.1"/>
    </source>
</evidence>
<accession>A0A9W4RUL8</accession>
<dbReference type="InterPro" id="IPR029063">
    <property type="entry name" value="SAM-dependent_MTases_sf"/>
</dbReference>
<dbReference type="AlphaFoldDB" id="A0A9W4RUL8"/>
<dbReference type="Gene3D" id="3.40.50.150">
    <property type="entry name" value="Vaccinia Virus protein VP39"/>
    <property type="match status" value="2"/>
</dbReference>
<dbReference type="Pfam" id="PF00891">
    <property type="entry name" value="Methyltransf_2"/>
    <property type="match status" value="1"/>
</dbReference>
<dbReference type="PANTHER" id="PTHR43712">
    <property type="entry name" value="PUTATIVE (AFU_ORTHOLOGUE AFUA_4G14580)-RELATED"/>
    <property type="match status" value="1"/>
</dbReference>
<dbReference type="PANTHER" id="PTHR43712:SF17">
    <property type="entry name" value="O-METHYLTRANSFERASE"/>
    <property type="match status" value="1"/>
</dbReference>
<keyword evidence="3" id="KW-1185">Reference proteome</keyword>
<dbReference type="SUPFAM" id="SSF53335">
    <property type="entry name" value="S-adenosyl-L-methionine-dependent methyltransferases"/>
    <property type="match status" value="1"/>
</dbReference>
<evidence type="ECO:0000259" key="1">
    <source>
        <dbReference type="Pfam" id="PF00891"/>
    </source>
</evidence>
<dbReference type="GO" id="GO:0008171">
    <property type="term" value="F:O-methyltransferase activity"/>
    <property type="evidence" value="ECO:0007669"/>
    <property type="project" value="InterPro"/>
</dbReference>
<organism evidence="2 3">
    <name type="scientific">Colletotrichum noveboracense</name>
    <dbReference type="NCBI Taxonomy" id="2664923"/>
    <lineage>
        <taxon>Eukaryota</taxon>
        <taxon>Fungi</taxon>
        <taxon>Dikarya</taxon>
        <taxon>Ascomycota</taxon>
        <taxon>Pezizomycotina</taxon>
        <taxon>Sordariomycetes</taxon>
        <taxon>Hypocreomycetidae</taxon>
        <taxon>Glomerellales</taxon>
        <taxon>Glomerellaceae</taxon>
        <taxon>Colletotrichum</taxon>
        <taxon>Colletotrichum gloeosporioides species complex</taxon>
    </lineage>
</organism>
<reference evidence="2" key="1">
    <citation type="submission" date="2022-08" db="EMBL/GenBank/DDBJ databases">
        <authorList>
            <person name="Giroux E."/>
            <person name="Giroux E."/>
        </authorList>
    </citation>
    <scope>NUCLEOTIDE SEQUENCE</scope>
    <source>
        <strain evidence="2">H1091258</strain>
    </source>
</reference>